<keyword evidence="1" id="KW-0472">Membrane</keyword>
<dbReference type="EMBL" id="PTIS01000001">
    <property type="protein sequence ID" value="PPK49571.1"/>
    <property type="molecule type" value="Genomic_DNA"/>
</dbReference>
<dbReference type="AlphaFoldDB" id="A0A2S6G0Z4"/>
<dbReference type="NCBIfam" id="TIGR02832">
    <property type="entry name" value="spo_yunB"/>
    <property type="match status" value="1"/>
</dbReference>
<reference evidence="2 3" key="1">
    <citation type="submission" date="2018-02" db="EMBL/GenBank/DDBJ databases">
        <title>Genomic Encyclopedia of Archaeal and Bacterial Type Strains, Phase II (KMG-II): from individual species to whole genera.</title>
        <authorList>
            <person name="Goeker M."/>
        </authorList>
    </citation>
    <scope>NUCLEOTIDE SEQUENCE [LARGE SCALE GENOMIC DNA]</scope>
    <source>
        <strain evidence="2 3">DSM 15099</strain>
    </source>
</reference>
<organism evidence="2 3">
    <name type="scientific">Clostridium algidicarnis DSM 15099</name>
    <dbReference type="NCBI Taxonomy" id="1121295"/>
    <lineage>
        <taxon>Bacteria</taxon>
        <taxon>Bacillati</taxon>
        <taxon>Bacillota</taxon>
        <taxon>Clostridia</taxon>
        <taxon>Eubacteriales</taxon>
        <taxon>Clostridiaceae</taxon>
        <taxon>Clostridium</taxon>
    </lineage>
</organism>
<name>A0A2S6G0Z4_9CLOT</name>
<sequence>MKTKKLPILKVLFFLCIILFIAIISLYFIEKSIGNKAVYVANAEVRIRVNEIINENILKEYSKEFDYNDIISIEKDNQGDIVMLRADTIKLNYLSINVAMKCQKDIKDLGEVGIKIPIGYVFNNNIISNLGPDINIKMRTIGDTKVSYSSIFESAGINQTRHKIYVQVVSNIRVVIPFNSSDIEVVCEMPVSETIIVGKVPRTSVDLDLVH</sequence>
<proteinExistence type="predicted"/>
<evidence type="ECO:0000313" key="3">
    <source>
        <dbReference type="Proteomes" id="UP000239863"/>
    </source>
</evidence>
<dbReference type="Proteomes" id="UP000239863">
    <property type="component" value="Unassembled WGS sequence"/>
</dbReference>
<protein>
    <submittedName>
        <fullName evidence="2">Sporulation protein YunB</fullName>
    </submittedName>
</protein>
<evidence type="ECO:0000256" key="1">
    <source>
        <dbReference type="SAM" id="Phobius"/>
    </source>
</evidence>
<keyword evidence="1" id="KW-0812">Transmembrane</keyword>
<dbReference type="RefSeq" id="WP_104408942.1">
    <property type="nucleotide sequence ID" value="NZ_PTIS01000001.1"/>
</dbReference>
<accession>A0A2S6G0Z4</accession>
<feature type="transmembrane region" description="Helical" evidence="1">
    <location>
        <begin position="12"/>
        <end position="29"/>
    </location>
</feature>
<dbReference type="Pfam" id="PF09560">
    <property type="entry name" value="Spore_YunB"/>
    <property type="match status" value="1"/>
</dbReference>
<evidence type="ECO:0000313" key="2">
    <source>
        <dbReference type="EMBL" id="PPK49571.1"/>
    </source>
</evidence>
<comment type="caution">
    <text evidence="2">The sequence shown here is derived from an EMBL/GenBank/DDBJ whole genome shotgun (WGS) entry which is preliminary data.</text>
</comment>
<dbReference type="PIRSF" id="PIRSF021383">
    <property type="entry name" value="YunB"/>
    <property type="match status" value="1"/>
</dbReference>
<dbReference type="OrthoDB" id="1649278at2"/>
<dbReference type="STRING" id="37659.GCA_000703125_02725"/>
<dbReference type="InterPro" id="IPR014197">
    <property type="entry name" value="Sporulation_prot_YunB"/>
</dbReference>
<gene>
    <name evidence="2" type="ORF">BD821_101233</name>
</gene>
<keyword evidence="1" id="KW-1133">Transmembrane helix</keyword>